<dbReference type="Pfam" id="PF01915">
    <property type="entry name" value="Glyco_hydro_3_C"/>
    <property type="match status" value="1"/>
</dbReference>
<dbReference type="SUPFAM" id="SSF51445">
    <property type="entry name" value="(Trans)glycosidases"/>
    <property type="match status" value="1"/>
</dbReference>
<dbReference type="AlphaFoldDB" id="A0AB73T0Z5"/>
<dbReference type="Pfam" id="PF14310">
    <property type="entry name" value="Fn3-like"/>
    <property type="match status" value="1"/>
</dbReference>
<evidence type="ECO:0000256" key="3">
    <source>
        <dbReference type="ARBA" id="ARBA00023277"/>
    </source>
</evidence>
<reference evidence="6 7" key="1">
    <citation type="submission" date="2018-05" db="EMBL/GenBank/DDBJ databases">
        <authorList>
            <person name="Goeker M."/>
            <person name="Huntemann M."/>
            <person name="Clum A."/>
            <person name="Pillay M."/>
            <person name="Palaniappan K."/>
            <person name="Varghese N."/>
            <person name="Mikhailova N."/>
            <person name="Stamatis D."/>
            <person name="Reddy T."/>
            <person name="Daum C."/>
            <person name="Shapiro N."/>
            <person name="Ivanova N."/>
            <person name="Kyrpides N."/>
            <person name="Woyke T."/>
        </authorList>
    </citation>
    <scope>NUCLEOTIDE SEQUENCE [LARGE SCALE GENOMIC DNA]</scope>
    <source>
        <strain evidence="6 7">DSM 26524</strain>
    </source>
</reference>
<dbReference type="InterPro" id="IPR019800">
    <property type="entry name" value="Glyco_hydro_3_AS"/>
</dbReference>
<dbReference type="PRINTS" id="PR00133">
    <property type="entry name" value="GLHYDRLASE3"/>
</dbReference>
<name>A0AB73T0Z5_9FIRM</name>
<dbReference type="EMBL" id="QGGY01000011">
    <property type="protein sequence ID" value="PWJ73678.1"/>
    <property type="molecule type" value="Genomic_DNA"/>
</dbReference>
<dbReference type="PANTHER" id="PTHR42715">
    <property type="entry name" value="BETA-GLUCOSIDASE"/>
    <property type="match status" value="1"/>
</dbReference>
<dbReference type="InterPro" id="IPR050288">
    <property type="entry name" value="Cellulose_deg_GH3"/>
</dbReference>
<evidence type="ECO:0000256" key="1">
    <source>
        <dbReference type="ARBA" id="ARBA00005336"/>
    </source>
</evidence>
<dbReference type="InterPro" id="IPR026891">
    <property type="entry name" value="Fn3-like"/>
</dbReference>
<dbReference type="GO" id="GO:0008422">
    <property type="term" value="F:beta-glucosidase activity"/>
    <property type="evidence" value="ECO:0007669"/>
    <property type="project" value="UniProtKB-ARBA"/>
</dbReference>
<dbReference type="RefSeq" id="WP_109747479.1">
    <property type="nucleotide sequence ID" value="NZ_CABJAT010000012.1"/>
</dbReference>
<accession>A0AB73T0Z5</accession>
<dbReference type="GO" id="GO:0005975">
    <property type="term" value="P:carbohydrate metabolic process"/>
    <property type="evidence" value="ECO:0007669"/>
    <property type="project" value="InterPro"/>
</dbReference>
<dbReference type="InterPro" id="IPR002772">
    <property type="entry name" value="Glyco_hydro_3_C"/>
</dbReference>
<comment type="caution">
    <text evidence="6">The sequence shown here is derived from an EMBL/GenBank/DDBJ whole genome shotgun (WGS) entry which is preliminary data.</text>
</comment>
<evidence type="ECO:0000313" key="7">
    <source>
        <dbReference type="Proteomes" id="UP000245412"/>
    </source>
</evidence>
<dbReference type="InterPro" id="IPR001764">
    <property type="entry name" value="Glyco_hydro_3_N"/>
</dbReference>
<organism evidence="6 7">
    <name type="scientific">Murimonas intestini</name>
    <dbReference type="NCBI Taxonomy" id="1337051"/>
    <lineage>
        <taxon>Bacteria</taxon>
        <taxon>Bacillati</taxon>
        <taxon>Bacillota</taxon>
        <taxon>Clostridia</taxon>
        <taxon>Lachnospirales</taxon>
        <taxon>Lachnospiraceae</taxon>
        <taxon>Murimonas</taxon>
    </lineage>
</organism>
<dbReference type="InterPro" id="IPR017853">
    <property type="entry name" value="GH"/>
</dbReference>
<dbReference type="SUPFAM" id="SSF52279">
    <property type="entry name" value="Beta-D-glucan exohydrolase, C-terminal domain"/>
    <property type="match status" value="1"/>
</dbReference>
<dbReference type="PROSITE" id="PS00775">
    <property type="entry name" value="GLYCOSYL_HYDROL_F3"/>
    <property type="match status" value="1"/>
</dbReference>
<evidence type="ECO:0000313" key="6">
    <source>
        <dbReference type="EMBL" id="PWJ73678.1"/>
    </source>
</evidence>
<keyword evidence="4" id="KW-0326">Glycosidase</keyword>
<protein>
    <submittedName>
        <fullName evidence="6">Beta-glucosidase</fullName>
    </submittedName>
</protein>
<dbReference type="Proteomes" id="UP000245412">
    <property type="component" value="Unassembled WGS sequence"/>
</dbReference>
<dbReference type="FunFam" id="2.60.40.10:FF:000495">
    <property type="entry name" value="Periplasmic beta-glucosidase"/>
    <property type="match status" value="1"/>
</dbReference>
<dbReference type="InterPro" id="IPR036962">
    <property type="entry name" value="Glyco_hydro_3_N_sf"/>
</dbReference>
<dbReference type="InterPro" id="IPR036881">
    <property type="entry name" value="Glyco_hydro_3_C_sf"/>
</dbReference>
<dbReference type="InterPro" id="IPR013783">
    <property type="entry name" value="Ig-like_fold"/>
</dbReference>
<dbReference type="Gene3D" id="3.40.50.1700">
    <property type="entry name" value="Glycoside hydrolase family 3 C-terminal domain"/>
    <property type="match status" value="1"/>
</dbReference>
<comment type="similarity">
    <text evidence="1 4">Belongs to the glycosyl hydrolase 3 family.</text>
</comment>
<keyword evidence="3" id="KW-0119">Carbohydrate metabolism</keyword>
<evidence type="ECO:0000256" key="4">
    <source>
        <dbReference type="RuleBase" id="RU361161"/>
    </source>
</evidence>
<dbReference type="SMART" id="SM01217">
    <property type="entry name" value="Fn3_like"/>
    <property type="match status" value="1"/>
</dbReference>
<dbReference type="PANTHER" id="PTHR42715:SF10">
    <property type="entry name" value="BETA-GLUCOSIDASE"/>
    <property type="match status" value="1"/>
</dbReference>
<dbReference type="Gene3D" id="2.60.40.10">
    <property type="entry name" value="Immunoglobulins"/>
    <property type="match status" value="1"/>
</dbReference>
<evidence type="ECO:0000259" key="5">
    <source>
        <dbReference type="SMART" id="SM01217"/>
    </source>
</evidence>
<feature type="domain" description="Fibronectin type III-like" evidence="5">
    <location>
        <begin position="584"/>
        <end position="654"/>
    </location>
</feature>
<evidence type="ECO:0000256" key="2">
    <source>
        <dbReference type="ARBA" id="ARBA00022801"/>
    </source>
</evidence>
<proteinExistence type="inferred from homology"/>
<sequence length="820" mass="90722">MSCSKKTKQMLKVLTIEEKAALLSGKTVWETRDIPRLQIPSVTCSDGPNGIRRQVGKGDHLGLNSSLSATCFPTSATIGNSWDIKLAEQIGAALGSEAAALGVDILLGPGLNIKRSPLCGRNFEYFSEDPYLSGKLAAGYVRGIQSQGVAACPKHFAVNSQEERRMSMNAVLDERTLREIYLTGFEIAVKEGGAQTLMTSYNEVNGVYANENKHLLQDILRDDWGFEGIVITDWGGSNDHIAGVAAGSNLEMPTPGFDSAISLVQAWRDGKITEKEIDRCVEGLLEVIFSLKDKNSPGTAEPAVSKEDAREHHKLAERAAAESIVLLKNEDGILPLDPNARTVVIGDFARKARYQGAGSSNVNSIRQENVTDLLEEYPILMLGYAQGYRRNSPRDPKLEEEALAIASQADQILYFSGLDEIIEAEGMERKHMKLPENQIALLKRLAGLGKKVIAVLNGGSSIEMPWENCCAAIVHGYLGGQAGAGAMLKVLTGQVNPSGKLNETYPVSYEDTPAFNYYPAKFRDSQYRESIYVGYRYYDTADIKVQYPFGYGLSYTSFEYSELTVTQNEAAFILKNTGERDGAEVAQLYVGCRDGKVFRPVRELKGFTKVFLKAGEEKKVSVPLDEKAFRYWDVKTGRWEVEEGEYQIMIGASSRDIRLTAALSVKGTTDIIPYSRSMMESYYTGKIRKVPDAQFAALMGGKIPQERTTEELTVNDALCQMEKAKSPLARLIYRILTNIKDRSEEKGKPDLNVLFIYNIPFRGIAKMTNGIVSMKMAEGMVTVVNGHFFKGMGHIIRGFFENRKANRQFARKLSEGEIKH</sequence>
<gene>
    <name evidence="6" type="ORF">C7383_1117</name>
</gene>
<dbReference type="Pfam" id="PF00933">
    <property type="entry name" value="Glyco_hydro_3"/>
    <property type="match status" value="1"/>
</dbReference>
<keyword evidence="2 4" id="KW-0378">Hydrolase</keyword>
<dbReference type="Gene3D" id="3.20.20.300">
    <property type="entry name" value="Glycoside hydrolase, family 3, N-terminal domain"/>
    <property type="match status" value="1"/>
</dbReference>
<keyword evidence="7" id="KW-1185">Reference proteome</keyword>